<evidence type="ECO:0000256" key="2">
    <source>
        <dbReference type="ARBA" id="ARBA00022692"/>
    </source>
</evidence>
<feature type="transmembrane region" description="Helical" evidence="6">
    <location>
        <begin position="31"/>
        <end position="53"/>
    </location>
</feature>
<evidence type="ECO:0000256" key="4">
    <source>
        <dbReference type="ARBA" id="ARBA00023136"/>
    </source>
</evidence>
<feature type="compositionally biased region" description="Polar residues" evidence="7">
    <location>
        <begin position="685"/>
        <end position="706"/>
    </location>
</feature>
<dbReference type="GO" id="GO:0005886">
    <property type="term" value="C:plasma membrane"/>
    <property type="evidence" value="ECO:0007669"/>
    <property type="project" value="UniProtKB-SubCell"/>
</dbReference>
<dbReference type="AlphaFoldDB" id="A0A482XCB5"/>
<reference evidence="8 9" key="1">
    <citation type="journal article" date="2017" name="Gigascience">
        <title>Genome sequence of the small brown planthopper, Laodelphax striatellus.</title>
        <authorList>
            <person name="Zhu J."/>
            <person name="Jiang F."/>
            <person name="Wang X."/>
            <person name="Yang P."/>
            <person name="Bao Y."/>
            <person name="Zhao W."/>
            <person name="Wang W."/>
            <person name="Lu H."/>
            <person name="Wang Q."/>
            <person name="Cui N."/>
            <person name="Li J."/>
            <person name="Chen X."/>
            <person name="Luo L."/>
            <person name="Yu J."/>
            <person name="Kang L."/>
            <person name="Cui F."/>
        </authorList>
    </citation>
    <scope>NUCLEOTIDE SEQUENCE [LARGE SCALE GENOMIC DNA]</scope>
    <source>
        <strain evidence="8">Lst14</strain>
    </source>
</reference>
<accession>A0A482XCB5</accession>
<sequence>MTVSYQYEVASSTSGGFTRLLFMWRGSLYKLIYRELLLFLVAFGCLSALYRNVFTREQKKLFEKVVIYCDMFISLIPLSFVLGFYVAYVAARWWQQYVAIPWPDKAMHSLALYIHGNDEHGRMLRRTLIRYLNLTLILVLRSISSAVKRRFPTMDHLVQAGFITAVELQLFQSVPSKEFNTYWIPCSWFICLLKQARKTNRITDPQGLKLIVEEFNEFRSKCGLLWSFDWISIPLVYTQVVTLATYSFFLAALVGRQYVENADNSVNISKKLQMEIDRYIPVFTILQFFFFMGLLKVAEQLINPFGDDDEDFELNWLIDRHTKVSYLGVDTLMTRCPPLVKDKYFDDVDVSLPYTGAAFAYKKKTYRGSVHDMQVPEEQQSMFLPEIIEEDEEEEGSTRQCSPKTSFSSIHEAKRGKNGNSSQTAEGIWRIDSLKLLHETPSLEENVEQCLEMVMGHEAELPEECSVQNQSDPFAWPSTTAQNQSDLFAWPSNSTLESFSSTVGFQANEMNEFVEQQSADAAPATRPVQRSVSSVFTKPVQTSGAECVQRSASKETLNESARRTWHKMLARRQSSSSGQWKGVRWKPVLHSSASDSWNEPAQHRVVQHRDLPHHQPQMRPICVQCLCSSHKPPDPAASTPVLVQAALHHVVDERLRRRTEVLAASLPNISVPFLTNLSIPNHTNSLRTIPAPTNEQNEAPTSNNSTKGDDDKHCTS</sequence>
<dbReference type="STRING" id="195883.A0A482XCB5"/>
<keyword evidence="4 6" id="KW-0472">Membrane</keyword>
<keyword evidence="6" id="KW-0406">Ion transport</keyword>
<dbReference type="GO" id="GO:0005254">
    <property type="term" value="F:chloride channel activity"/>
    <property type="evidence" value="ECO:0007669"/>
    <property type="project" value="UniProtKB-KW"/>
</dbReference>
<feature type="compositionally biased region" description="Basic and acidic residues" evidence="7">
    <location>
        <begin position="707"/>
        <end position="716"/>
    </location>
</feature>
<protein>
    <recommendedName>
        <fullName evidence="6">Bestrophin homolog</fullName>
    </recommendedName>
</protein>
<keyword evidence="2 6" id="KW-0812">Transmembrane</keyword>
<keyword evidence="3 6" id="KW-1133">Transmembrane helix</keyword>
<feature type="transmembrane region" description="Helical" evidence="6">
    <location>
        <begin position="235"/>
        <end position="255"/>
    </location>
</feature>
<evidence type="ECO:0000313" key="9">
    <source>
        <dbReference type="Proteomes" id="UP000291343"/>
    </source>
</evidence>
<keyword evidence="6" id="KW-0869">Chloride channel</keyword>
<feature type="compositionally biased region" description="Polar residues" evidence="7">
    <location>
        <begin position="398"/>
        <end position="409"/>
    </location>
</feature>
<keyword evidence="6" id="KW-0868">Chloride</keyword>
<dbReference type="PANTHER" id="PTHR10736">
    <property type="entry name" value="BESTROPHIN"/>
    <property type="match status" value="1"/>
</dbReference>
<comment type="subcellular location">
    <subcellularLocation>
        <location evidence="6">Cell membrane</location>
        <topology evidence="6">Multi-pass membrane protein</topology>
    </subcellularLocation>
    <subcellularLocation>
        <location evidence="1">Membrane</location>
    </subcellularLocation>
</comment>
<dbReference type="InParanoid" id="A0A482XCB5"/>
<comment type="function">
    <text evidence="6">Forms chloride channels.</text>
</comment>
<keyword evidence="6" id="KW-1003">Cell membrane</keyword>
<feature type="region of interest" description="Disordered" evidence="7">
    <location>
        <begin position="391"/>
        <end position="424"/>
    </location>
</feature>
<evidence type="ECO:0000313" key="8">
    <source>
        <dbReference type="EMBL" id="RZF43474.1"/>
    </source>
</evidence>
<feature type="transmembrane region" description="Helical" evidence="6">
    <location>
        <begin position="276"/>
        <end position="295"/>
    </location>
</feature>
<gene>
    <name evidence="8" type="ORF">LSTR_LSTR001735</name>
</gene>
<name>A0A482XCB5_LAOST</name>
<evidence type="ECO:0000256" key="7">
    <source>
        <dbReference type="SAM" id="MobiDB-lite"/>
    </source>
</evidence>
<evidence type="ECO:0000256" key="5">
    <source>
        <dbReference type="ARBA" id="ARBA00034769"/>
    </source>
</evidence>
<evidence type="ECO:0000256" key="3">
    <source>
        <dbReference type="ARBA" id="ARBA00022989"/>
    </source>
</evidence>
<keyword evidence="6" id="KW-0813">Transport</keyword>
<comment type="similarity">
    <text evidence="5 6">Belongs to the anion channel-forming bestrophin (TC 1.A.46) family. Calcium-sensitive chloride channel subfamily.</text>
</comment>
<dbReference type="PANTHER" id="PTHR10736:SF0">
    <property type="entry name" value="BESTROPHIN HOMOLOG"/>
    <property type="match status" value="1"/>
</dbReference>
<feature type="region of interest" description="Disordered" evidence="7">
    <location>
        <begin position="685"/>
        <end position="716"/>
    </location>
</feature>
<evidence type="ECO:0000256" key="6">
    <source>
        <dbReference type="RuleBase" id="RU363126"/>
    </source>
</evidence>
<dbReference type="InterPro" id="IPR000615">
    <property type="entry name" value="Bestrophin"/>
</dbReference>
<proteinExistence type="inferred from homology"/>
<dbReference type="Proteomes" id="UP000291343">
    <property type="component" value="Unassembled WGS sequence"/>
</dbReference>
<keyword evidence="9" id="KW-1185">Reference proteome</keyword>
<comment type="caution">
    <text evidence="8">The sequence shown here is derived from an EMBL/GenBank/DDBJ whole genome shotgun (WGS) entry which is preliminary data.</text>
</comment>
<dbReference type="Pfam" id="PF01062">
    <property type="entry name" value="Bestrophin"/>
    <property type="match status" value="1"/>
</dbReference>
<feature type="transmembrane region" description="Helical" evidence="6">
    <location>
        <begin position="65"/>
        <end position="88"/>
    </location>
</feature>
<dbReference type="InterPro" id="IPR021134">
    <property type="entry name" value="Bestrophin-like"/>
</dbReference>
<keyword evidence="6" id="KW-0407">Ion channel</keyword>
<dbReference type="EMBL" id="QKKF02012754">
    <property type="protein sequence ID" value="RZF43474.1"/>
    <property type="molecule type" value="Genomic_DNA"/>
</dbReference>
<dbReference type="OrthoDB" id="201595at2759"/>
<organism evidence="8 9">
    <name type="scientific">Laodelphax striatellus</name>
    <name type="common">Small brown planthopper</name>
    <name type="synonym">Delphax striatella</name>
    <dbReference type="NCBI Taxonomy" id="195883"/>
    <lineage>
        <taxon>Eukaryota</taxon>
        <taxon>Metazoa</taxon>
        <taxon>Ecdysozoa</taxon>
        <taxon>Arthropoda</taxon>
        <taxon>Hexapoda</taxon>
        <taxon>Insecta</taxon>
        <taxon>Pterygota</taxon>
        <taxon>Neoptera</taxon>
        <taxon>Paraneoptera</taxon>
        <taxon>Hemiptera</taxon>
        <taxon>Auchenorrhyncha</taxon>
        <taxon>Fulgoroidea</taxon>
        <taxon>Delphacidae</taxon>
        <taxon>Criomorphinae</taxon>
        <taxon>Laodelphax</taxon>
    </lineage>
</organism>
<dbReference type="SMR" id="A0A482XCB5"/>
<dbReference type="GO" id="GO:0034707">
    <property type="term" value="C:chloride channel complex"/>
    <property type="evidence" value="ECO:0007669"/>
    <property type="project" value="UniProtKB-KW"/>
</dbReference>
<evidence type="ECO:0000256" key="1">
    <source>
        <dbReference type="ARBA" id="ARBA00004370"/>
    </source>
</evidence>